<sequence>MARPQWLRGRAGGRKRDVRLLGRALRRRMAGAILCELCLPPLPAQGRGPPPLKILPNHATILRFPAPGASTQLPIRVGSDGGGAMGGGHHGSEERSGVGWVGMHGLEEEENRVSLSRGEGKEKKGSNRVGSGRAGETNRVRDRRGASADLEPSWSDALAAT</sequence>
<feature type="compositionally biased region" description="Gly residues" evidence="1">
    <location>
        <begin position="79"/>
        <end position="89"/>
    </location>
</feature>
<feature type="region of interest" description="Disordered" evidence="1">
    <location>
        <begin position="75"/>
        <end position="161"/>
    </location>
</feature>
<feature type="compositionally biased region" description="Basic and acidic residues" evidence="1">
    <location>
        <begin position="136"/>
        <end position="146"/>
    </location>
</feature>
<dbReference type="EMBL" id="CM029052">
    <property type="protein sequence ID" value="KAG2558010.1"/>
    <property type="molecule type" value="Genomic_DNA"/>
</dbReference>
<comment type="caution">
    <text evidence="2">The sequence shown here is derived from an EMBL/GenBank/DDBJ whole genome shotgun (WGS) entry which is preliminary data.</text>
</comment>
<evidence type="ECO:0000313" key="2">
    <source>
        <dbReference type="EMBL" id="KAG2558010.1"/>
    </source>
</evidence>
<gene>
    <name evidence="2" type="ORF">PVAP13_8NG106101</name>
</gene>
<proteinExistence type="predicted"/>
<accession>A0A8T0P8S3</accession>
<evidence type="ECO:0000256" key="1">
    <source>
        <dbReference type="SAM" id="MobiDB-lite"/>
    </source>
</evidence>
<dbReference type="Proteomes" id="UP000823388">
    <property type="component" value="Chromosome 8N"/>
</dbReference>
<protein>
    <submittedName>
        <fullName evidence="2">Uncharacterized protein</fullName>
    </submittedName>
</protein>
<organism evidence="2 3">
    <name type="scientific">Panicum virgatum</name>
    <name type="common">Blackwell switchgrass</name>
    <dbReference type="NCBI Taxonomy" id="38727"/>
    <lineage>
        <taxon>Eukaryota</taxon>
        <taxon>Viridiplantae</taxon>
        <taxon>Streptophyta</taxon>
        <taxon>Embryophyta</taxon>
        <taxon>Tracheophyta</taxon>
        <taxon>Spermatophyta</taxon>
        <taxon>Magnoliopsida</taxon>
        <taxon>Liliopsida</taxon>
        <taxon>Poales</taxon>
        <taxon>Poaceae</taxon>
        <taxon>PACMAD clade</taxon>
        <taxon>Panicoideae</taxon>
        <taxon>Panicodae</taxon>
        <taxon>Paniceae</taxon>
        <taxon>Panicinae</taxon>
        <taxon>Panicum</taxon>
        <taxon>Panicum sect. Hiantes</taxon>
    </lineage>
</organism>
<evidence type="ECO:0000313" key="3">
    <source>
        <dbReference type="Proteomes" id="UP000823388"/>
    </source>
</evidence>
<name>A0A8T0P8S3_PANVG</name>
<keyword evidence="3" id="KW-1185">Reference proteome</keyword>
<reference evidence="2" key="1">
    <citation type="submission" date="2020-05" db="EMBL/GenBank/DDBJ databases">
        <title>WGS assembly of Panicum virgatum.</title>
        <authorList>
            <person name="Lovell J.T."/>
            <person name="Jenkins J."/>
            <person name="Shu S."/>
            <person name="Juenger T.E."/>
            <person name="Schmutz J."/>
        </authorList>
    </citation>
    <scope>NUCLEOTIDE SEQUENCE</scope>
    <source>
        <strain evidence="2">AP13</strain>
    </source>
</reference>
<dbReference type="AlphaFoldDB" id="A0A8T0P8S3"/>